<sequence>MGLPRAGMLGRAEVAIRCLDRLADLRPDFPEIVRLLQALTSEHAPALGLAILRTSAHLGFMVHQQRAMFTEQRVQSLCRLGEFGVAFDEIDKLDPGDITPRLRALHGSLLSMTGRDVEALVKFEEALAGDLPAEDRITYRGEYALSLKRLGRYREAAELLRDLMLVADPLQWTAFRGRSSVGAGVAQGRRPGQRRLRGRDSADRGKPDHQAARRAGQCGFGVDVFRANG</sequence>
<keyword evidence="3" id="KW-1185">Reference proteome</keyword>
<dbReference type="Proteomes" id="UP000192674">
    <property type="component" value="Unassembled WGS sequence"/>
</dbReference>
<protein>
    <recommendedName>
        <fullName evidence="4">Tetratricopeptide repeat protein</fullName>
    </recommendedName>
</protein>
<dbReference type="InterPro" id="IPR011990">
    <property type="entry name" value="TPR-like_helical_dom_sf"/>
</dbReference>
<evidence type="ECO:0000313" key="3">
    <source>
        <dbReference type="Proteomes" id="UP000192674"/>
    </source>
</evidence>
<dbReference type="OrthoDB" id="3272402at2"/>
<reference evidence="2 3" key="1">
    <citation type="submission" date="2017-04" db="EMBL/GenBank/DDBJ databases">
        <authorList>
            <person name="Afonso C.L."/>
            <person name="Miller P.J."/>
            <person name="Scott M.A."/>
            <person name="Spackman E."/>
            <person name="Goraichik I."/>
            <person name="Dimitrov K.M."/>
            <person name="Suarez D.L."/>
            <person name="Swayne D.E."/>
        </authorList>
    </citation>
    <scope>NUCLEOTIDE SEQUENCE [LARGE SCALE GENOMIC DNA]</scope>
    <source>
        <strain evidence="2 3">DSM 43828</strain>
    </source>
</reference>
<organism evidence="2 3">
    <name type="scientific">Kibdelosporangium aridum</name>
    <dbReference type="NCBI Taxonomy" id="2030"/>
    <lineage>
        <taxon>Bacteria</taxon>
        <taxon>Bacillati</taxon>
        <taxon>Actinomycetota</taxon>
        <taxon>Actinomycetes</taxon>
        <taxon>Pseudonocardiales</taxon>
        <taxon>Pseudonocardiaceae</taxon>
        <taxon>Kibdelosporangium</taxon>
    </lineage>
</organism>
<feature type="region of interest" description="Disordered" evidence="1">
    <location>
        <begin position="183"/>
        <end position="214"/>
    </location>
</feature>
<evidence type="ECO:0008006" key="4">
    <source>
        <dbReference type="Google" id="ProtNLM"/>
    </source>
</evidence>
<dbReference type="Gene3D" id="1.25.40.10">
    <property type="entry name" value="Tetratricopeptide repeat domain"/>
    <property type="match status" value="1"/>
</dbReference>
<proteinExistence type="predicted"/>
<accession>A0A1Y5XZG9</accession>
<evidence type="ECO:0000313" key="2">
    <source>
        <dbReference type="EMBL" id="SMD22560.1"/>
    </source>
</evidence>
<evidence type="ECO:0000256" key="1">
    <source>
        <dbReference type="SAM" id="MobiDB-lite"/>
    </source>
</evidence>
<name>A0A1Y5XZG9_KIBAR</name>
<feature type="compositionally biased region" description="Basic and acidic residues" evidence="1">
    <location>
        <begin position="198"/>
        <end position="211"/>
    </location>
</feature>
<dbReference type="RefSeq" id="WP_143446858.1">
    <property type="nucleotide sequence ID" value="NZ_FWXV01000008.1"/>
</dbReference>
<gene>
    <name evidence="2" type="ORF">SAMN05661093_07491</name>
</gene>
<dbReference type="SUPFAM" id="SSF48452">
    <property type="entry name" value="TPR-like"/>
    <property type="match status" value="1"/>
</dbReference>
<dbReference type="AlphaFoldDB" id="A0A1Y5XZG9"/>
<dbReference type="EMBL" id="FWXV01000008">
    <property type="protein sequence ID" value="SMD22560.1"/>
    <property type="molecule type" value="Genomic_DNA"/>
</dbReference>